<proteinExistence type="predicted"/>
<organism evidence="1 2">
    <name type="scientific">Neisseria elongata subsp. glycolytica ATCC 29315</name>
    <dbReference type="NCBI Taxonomy" id="546263"/>
    <lineage>
        <taxon>Bacteria</taxon>
        <taxon>Pseudomonadati</taxon>
        <taxon>Pseudomonadota</taxon>
        <taxon>Betaproteobacteria</taxon>
        <taxon>Neisseriales</taxon>
        <taxon>Neisseriaceae</taxon>
        <taxon>Neisseria</taxon>
    </lineage>
</organism>
<dbReference type="Proteomes" id="UP000005536">
    <property type="component" value="Unassembled WGS sequence"/>
</dbReference>
<sequence length="46" mass="5385">MWKCSSSNHSDTQRIEFQRPSESICFQTAFLSDGLLCRQRAEYIVD</sequence>
<name>D4DPH1_NEIEG</name>
<reference evidence="1 2" key="1">
    <citation type="submission" date="2010-02" db="EMBL/GenBank/DDBJ databases">
        <authorList>
            <person name="Weinstock G."/>
            <person name="Sodergren E."/>
            <person name="Clifton S."/>
            <person name="Fulton L."/>
            <person name="Fulton B."/>
            <person name="Courtney L."/>
            <person name="Fronick C."/>
            <person name="Harrison M."/>
            <person name="Strong C."/>
            <person name="Farmer C."/>
            <person name="Delahaunty K."/>
            <person name="Markovic C."/>
            <person name="Hall O."/>
            <person name="Minx P."/>
            <person name="Tomlinson C."/>
            <person name="Mitreva M."/>
            <person name="Nelson J."/>
            <person name="Hou S."/>
            <person name="Wollam A."/>
            <person name="Pepin K.H."/>
            <person name="Johnson M."/>
            <person name="Bhonagiri V."/>
            <person name="Zhang X."/>
            <person name="Suruliraj S."/>
            <person name="Warren W."/>
            <person name="Chinwalla A."/>
            <person name="Mardis E.R."/>
            <person name="Wilson R.K."/>
        </authorList>
    </citation>
    <scope>NUCLEOTIDE SEQUENCE [LARGE SCALE GENOMIC DNA]</scope>
    <source>
        <strain evidence="1 2">ATCC 29315</strain>
    </source>
</reference>
<accession>D4DPH1</accession>
<gene>
    <name evidence="1" type="ORF">NEIELOOT_00958</name>
</gene>
<comment type="caution">
    <text evidence="1">The sequence shown here is derived from an EMBL/GenBank/DDBJ whole genome shotgun (WGS) entry which is preliminary data.</text>
</comment>
<protein>
    <submittedName>
        <fullName evidence="1">Uncharacterized protein</fullName>
    </submittedName>
</protein>
<evidence type="ECO:0000313" key="1">
    <source>
        <dbReference type="EMBL" id="EFE50279.1"/>
    </source>
</evidence>
<dbReference type="AlphaFoldDB" id="D4DPH1"/>
<evidence type="ECO:0000313" key="2">
    <source>
        <dbReference type="Proteomes" id="UP000005536"/>
    </source>
</evidence>
<dbReference type="EMBL" id="ADBF01000023">
    <property type="protein sequence ID" value="EFE50279.1"/>
    <property type="molecule type" value="Genomic_DNA"/>
</dbReference>